<name>A0A2H0YP42_9BACT</name>
<dbReference type="Gene3D" id="2.60.40.1120">
    <property type="entry name" value="Carboxypeptidase-like, regulatory domain"/>
    <property type="match status" value="1"/>
</dbReference>
<dbReference type="SUPFAM" id="SSF49452">
    <property type="entry name" value="Starch-binding domain-like"/>
    <property type="match status" value="1"/>
</dbReference>
<organism evidence="2 3">
    <name type="scientific">Candidatus Nealsonbacteria bacterium CG08_land_8_20_14_0_20_36_22</name>
    <dbReference type="NCBI Taxonomy" id="1974704"/>
    <lineage>
        <taxon>Bacteria</taxon>
        <taxon>Candidatus Nealsoniibacteriota</taxon>
    </lineage>
</organism>
<dbReference type="AlphaFoldDB" id="A0A2H0YP42"/>
<protein>
    <recommendedName>
        <fullName evidence="4">PEGA domain-containing protein</fullName>
    </recommendedName>
</protein>
<evidence type="ECO:0008006" key="4">
    <source>
        <dbReference type="Google" id="ProtNLM"/>
    </source>
</evidence>
<proteinExistence type="predicted"/>
<dbReference type="EMBL" id="PEYC01000021">
    <property type="protein sequence ID" value="PIS40196.1"/>
    <property type="molecule type" value="Genomic_DNA"/>
</dbReference>
<keyword evidence="1" id="KW-0472">Membrane</keyword>
<evidence type="ECO:0000313" key="3">
    <source>
        <dbReference type="Proteomes" id="UP000231472"/>
    </source>
</evidence>
<reference evidence="3" key="1">
    <citation type="submission" date="2017-09" db="EMBL/GenBank/DDBJ databases">
        <title>Depth-based differentiation of microbial function through sediment-hosted aquifers and enrichment of novel symbionts in the deep terrestrial subsurface.</title>
        <authorList>
            <person name="Probst A.J."/>
            <person name="Ladd B."/>
            <person name="Jarett J.K."/>
            <person name="Geller-Mcgrath D.E."/>
            <person name="Sieber C.M.K."/>
            <person name="Emerson J.B."/>
            <person name="Anantharaman K."/>
            <person name="Thomas B.C."/>
            <person name="Malmstrom R."/>
            <person name="Stieglmeier M."/>
            <person name="Klingl A."/>
            <person name="Woyke T."/>
            <person name="Ryan C.M."/>
            <person name="Banfield J.F."/>
        </authorList>
    </citation>
    <scope>NUCLEOTIDE SEQUENCE [LARGE SCALE GENOMIC DNA]</scope>
</reference>
<dbReference type="GO" id="GO:0030246">
    <property type="term" value="F:carbohydrate binding"/>
    <property type="evidence" value="ECO:0007669"/>
    <property type="project" value="InterPro"/>
</dbReference>
<keyword evidence="1" id="KW-1133">Transmembrane helix</keyword>
<keyword evidence="1" id="KW-0812">Transmembrane</keyword>
<evidence type="ECO:0000313" key="2">
    <source>
        <dbReference type="EMBL" id="PIS40196.1"/>
    </source>
</evidence>
<sequence length="601" mass="65733">MRKQKGFTPLEIIKANRRYKESKSLTGFTLIDVLVGTFLVLIVFLGIFSAYQLGLKVVGQNKNRVTATAIAIGELEKIRNLPYESIGIKNGILPVPDGILEATTAVTRNNIEYKIERQIKYIIDAADGIGGADLCDWDYKRAEIKTSWSGQFGGEVKLVTDVAPKNKVEEISACTAQPGGILSVEVANFSGMPVPSPLVEIINPATGEIVDSMQPFEGKQDFPLVPATYKVVVSKPGYNSSRTYGTNEVVTPENPHPIVLEGKLTEISFAGDSGIEKVSSLSVDTLSPWGTDYFSDSFSDTSKVSQFSDLEIGGGEAILAQTDGQYKDSGYLISTDITPANLIGWDEFSFNDLETTDTQIIYQILYFNSVIPDEDLVGNSDGFRTSPVNLSGLDIVTYPQLKVKANLSTSDTAVTPIFYDWQVSWVTSEATPIPNATFNLQGAKIIGTDADENSVYKYSREHNSESDGHIDISNLEWDNYTFSINPTTGLDLQNIDPFPQPVGLLPDANLLVKLYLDAENSLFVTVQDIETSEPIFLANVELSKLGYDETQGTNEQGQTYFIPLDVGVYTIDVSLDGYQTKSEGISVSGDESVIISLQRFE</sequence>
<feature type="transmembrane region" description="Helical" evidence="1">
    <location>
        <begin position="27"/>
        <end position="51"/>
    </location>
</feature>
<gene>
    <name evidence="2" type="ORF">COT32_01100</name>
</gene>
<accession>A0A2H0YP42</accession>
<comment type="caution">
    <text evidence="2">The sequence shown here is derived from an EMBL/GenBank/DDBJ whole genome shotgun (WGS) entry which is preliminary data.</text>
</comment>
<dbReference type="Proteomes" id="UP000231472">
    <property type="component" value="Unassembled WGS sequence"/>
</dbReference>
<dbReference type="InterPro" id="IPR013784">
    <property type="entry name" value="Carb-bd-like_fold"/>
</dbReference>
<evidence type="ECO:0000256" key="1">
    <source>
        <dbReference type="SAM" id="Phobius"/>
    </source>
</evidence>